<keyword evidence="3" id="KW-1185">Reference proteome</keyword>
<keyword evidence="2" id="KW-0347">Helicase</keyword>
<sequence length="605" mass="67732">MNFDKAQVAELLNYFEPSERDEWVDVFRALGNAFPGDGDVFNKCVSWASRSDKHDAAAAKHEKSLFYKDNQGIGIGVLIKKAQERGFSMRQGQVFSNKSKVDDAAVELKSSEATEMTLYDSIKNLSSLIIANLIMYCTAEDRSKFISRYKNSIKKIPVEHVGIFKALYEHTKTHSIFVLKEFRQTLHKFNVPDELFKAVTSASSPVTFDTLCEQMEQMIDKASRLQIINISKANIKAALEGSASDMKDLTNQAMMCLGSNTGLKELKERDEVLKSCNSALNDISDPDVFNHLYISTGYQSIDNQVYGYRRGEVSILAAHTGVGKTYFGIESALRAIDNNKRVLFFTAEMSVDSIAQRLFMVKMKVTEKMVKEHGFPHKAFNEFKQAYDLNNNLKIIGGRSMSINDIKSSVDSAKFIGDVDLIVIDYLQIIENDRYKRGEQWEQISDVMRQLVALAQDSDTAILVLTQLTKPQFDKGKKKKEPTLYDIAGSSGVVRDVALALILFKDDEKSNFKMVVAKSRYASTSVHFELTRTTGGGFHVLDGSYSNSKIFDQSVATVKPSISADNVLDEFTPRDEDYEIAPGVEPKSADDMDLEVAYMVGDGEL</sequence>
<dbReference type="GO" id="GO:0016787">
    <property type="term" value="F:hydrolase activity"/>
    <property type="evidence" value="ECO:0007669"/>
    <property type="project" value="UniProtKB-KW"/>
</dbReference>
<dbReference type="InterPro" id="IPR014819">
    <property type="entry name" value="PriCT_2"/>
</dbReference>
<dbReference type="GO" id="GO:0003678">
    <property type="term" value="F:DNA helicase activity"/>
    <property type="evidence" value="ECO:0007669"/>
    <property type="project" value="UniProtKB-EC"/>
</dbReference>
<keyword evidence="2" id="KW-0067">ATP-binding</keyword>
<dbReference type="Pfam" id="PF03796">
    <property type="entry name" value="DnaB_C"/>
    <property type="match status" value="1"/>
</dbReference>
<gene>
    <name evidence="2" type="primary">dnaC</name>
    <name evidence="2" type="ORF">NCTC13093_01481</name>
</gene>
<dbReference type="GO" id="GO:0005524">
    <property type="term" value="F:ATP binding"/>
    <property type="evidence" value="ECO:0007669"/>
    <property type="project" value="InterPro"/>
</dbReference>
<dbReference type="GO" id="GO:0005829">
    <property type="term" value="C:cytosol"/>
    <property type="evidence" value="ECO:0007669"/>
    <property type="project" value="TreeGrafter"/>
</dbReference>
<protein>
    <submittedName>
        <fullName evidence="2">Replicative DNA helicase</fullName>
        <ecNumber evidence="2">3.6.4.12</ecNumber>
    </submittedName>
</protein>
<dbReference type="PROSITE" id="PS51199">
    <property type="entry name" value="SF4_HELICASE"/>
    <property type="match status" value="1"/>
</dbReference>
<dbReference type="GO" id="GO:0006260">
    <property type="term" value="P:DNA replication"/>
    <property type="evidence" value="ECO:0007669"/>
    <property type="project" value="InterPro"/>
</dbReference>
<dbReference type="Proteomes" id="UP000250086">
    <property type="component" value="Unassembled WGS sequence"/>
</dbReference>
<dbReference type="PANTHER" id="PTHR30153:SF2">
    <property type="entry name" value="REPLICATIVE DNA HELICASE"/>
    <property type="match status" value="1"/>
</dbReference>
<proteinExistence type="predicted"/>
<dbReference type="PANTHER" id="PTHR30153">
    <property type="entry name" value="REPLICATIVE DNA HELICASE DNAB"/>
    <property type="match status" value="1"/>
</dbReference>
<accession>A0A2X0VAD1</accession>
<dbReference type="InterPro" id="IPR027417">
    <property type="entry name" value="P-loop_NTPase"/>
</dbReference>
<reference evidence="2 3" key="1">
    <citation type="submission" date="2018-06" db="EMBL/GenBank/DDBJ databases">
        <authorList>
            <consortium name="Pathogen Informatics"/>
            <person name="Doyle S."/>
        </authorList>
    </citation>
    <scope>NUCLEOTIDE SEQUENCE [LARGE SCALE GENOMIC DNA]</scope>
    <source>
        <strain evidence="2 3">NCTC13093</strain>
    </source>
</reference>
<evidence type="ECO:0000259" key="1">
    <source>
        <dbReference type="PROSITE" id="PS51199"/>
    </source>
</evidence>
<feature type="domain" description="SF4 helicase" evidence="1">
    <location>
        <begin position="287"/>
        <end position="555"/>
    </location>
</feature>
<dbReference type="EC" id="3.6.4.12" evidence="2"/>
<dbReference type="RefSeq" id="WP_113744188.1">
    <property type="nucleotide sequence ID" value="NZ_UAPV01000001.1"/>
</dbReference>
<keyword evidence="2" id="KW-0547">Nucleotide-binding</keyword>
<dbReference type="SUPFAM" id="SSF52540">
    <property type="entry name" value="P-loop containing nucleoside triphosphate hydrolases"/>
    <property type="match status" value="1"/>
</dbReference>
<dbReference type="Pfam" id="PF08707">
    <property type="entry name" value="PriCT_2"/>
    <property type="match status" value="1"/>
</dbReference>
<dbReference type="Gene3D" id="3.40.50.300">
    <property type="entry name" value="P-loop containing nucleotide triphosphate hydrolases"/>
    <property type="match status" value="1"/>
</dbReference>
<evidence type="ECO:0000313" key="2">
    <source>
        <dbReference type="EMBL" id="SPT70076.1"/>
    </source>
</evidence>
<dbReference type="EMBL" id="UAPV01000001">
    <property type="protein sequence ID" value="SPT70076.1"/>
    <property type="molecule type" value="Genomic_DNA"/>
</dbReference>
<keyword evidence="2" id="KW-0378">Hydrolase</keyword>
<name>A0A2X0VAD1_9GAMM</name>
<dbReference type="InterPro" id="IPR007694">
    <property type="entry name" value="DNA_helicase_DnaB-like_C"/>
</dbReference>
<evidence type="ECO:0000313" key="3">
    <source>
        <dbReference type="Proteomes" id="UP000250086"/>
    </source>
</evidence>
<organism evidence="2 3">
    <name type="scientific">Anaerobiospirillum thomasii</name>
    <dbReference type="NCBI Taxonomy" id="179995"/>
    <lineage>
        <taxon>Bacteria</taxon>
        <taxon>Pseudomonadati</taxon>
        <taxon>Pseudomonadota</taxon>
        <taxon>Gammaproteobacteria</taxon>
        <taxon>Aeromonadales</taxon>
        <taxon>Succinivibrionaceae</taxon>
        <taxon>Anaerobiospirillum</taxon>
    </lineage>
</organism>
<dbReference type="AlphaFoldDB" id="A0A2X0VAD1"/>